<dbReference type="GO" id="GO:0051225">
    <property type="term" value="P:spindle assembly"/>
    <property type="evidence" value="ECO:0007669"/>
    <property type="project" value="TreeGrafter"/>
</dbReference>
<evidence type="ECO:0000313" key="8">
    <source>
        <dbReference type="EMBL" id="CCA38602.1"/>
    </source>
</evidence>
<comment type="subcellular location">
    <subcellularLocation>
        <location evidence="5">Cytoplasm</location>
        <location evidence="5">Cytoskeleton</location>
        <location evidence="5">Microtubule organizing center</location>
    </subcellularLocation>
</comment>
<dbReference type="HOGENOM" id="CLU_007738_2_0_1"/>
<organism evidence="8 9">
    <name type="scientific">Komagataella phaffii (strain ATCC 76273 / CBS 7435 / CECT 11047 / NRRL Y-11430 / Wegner 21-1)</name>
    <name type="common">Yeast</name>
    <name type="synonym">Pichia pastoris</name>
    <dbReference type="NCBI Taxonomy" id="981350"/>
    <lineage>
        <taxon>Eukaryota</taxon>
        <taxon>Fungi</taxon>
        <taxon>Dikarya</taxon>
        <taxon>Ascomycota</taxon>
        <taxon>Saccharomycotina</taxon>
        <taxon>Pichiomycetes</taxon>
        <taxon>Pichiales</taxon>
        <taxon>Pichiaceae</taxon>
        <taxon>Komagataella</taxon>
    </lineage>
</organism>
<dbReference type="AlphaFoldDB" id="F2QT74"/>
<dbReference type="Proteomes" id="UP000006853">
    <property type="component" value="Chromosome 2"/>
</dbReference>
<dbReference type="EMBL" id="FR839629">
    <property type="protein sequence ID" value="CCA38602.1"/>
    <property type="molecule type" value="Genomic_DNA"/>
</dbReference>
<reference evidence="8 9" key="1">
    <citation type="journal article" date="2011" name="J. Biotechnol.">
        <title>High-quality genome sequence of Pichia pastoris CBS7435.</title>
        <authorList>
            <person name="Kuberl A."/>
            <person name="Schneider J."/>
            <person name="Thallinger G.G."/>
            <person name="Anderl I."/>
            <person name="Wibberg D."/>
            <person name="Hajek T."/>
            <person name="Jaenicke S."/>
            <person name="Brinkrolf K."/>
            <person name="Goesmann A."/>
            <person name="Szczepanowski R."/>
            <person name="Puhler A."/>
            <person name="Schwab H."/>
            <person name="Glieder A."/>
            <person name="Pichler H."/>
        </authorList>
    </citation>
    <scope>NUCLEOTIDE SEQUENCE [LARGE SCALE GENOMIC DNA]</scope>
    <source>
        <strain evidence="9">ATCC 76273 / CBS 7435 / CECT 11047 / NRRL Y-11430 / Wegner 21-1</strain>
    </source>
</reference>
<feature type="domain" description="Gamma tubulin complex component protein N-terminal" evidence="7">
    <location>
        <begin position="50"/>
        <end position="381"/>
    </location>
</feature>
<evidence type="ECO:0000256" key="5">
    <source>
        <dbReference type="RuleBase" id="RU363050"/>
    </source>
</evidence>
<dbReference type="InterPro" id="IPR007259">
    <property type="entry name" value="GCP"/>
</dbReference>
<dbReference type="GO" id="GO:0000922">
    <property type="term" value="C:spindle pole"/>
    <property type="evidence" value="ECO:0007669"/>
    <property type="project" value="InterPro"/>
</dbReference>
<dbReference type="PANTHER" id="PTHR19302:SF13">
    <property type="entry name" value="GAMMA-TUBULIN COMPLEX COMPONENT 2"/>
    <property type="match status" value="1"/>
</dbReference>
<dbReference type="GO" id="GO:0000930">
    <property type="term" value="C:gamma-tubulin complex"/>
    <property type="evidence" value="ECO:0007669"/>
    <property type="project" value="TreeGrafter"/>
</dbReference>
<keyword evidence="3 5" id="KW-0493">Microtubule</keyword>
<dbReference type="InterPro" id="IPR040457">
    <property type="entry name" value="GCP_C"/>
</dbReference>
<keyword evidence="4 5" id="KW-0206">Cytoskeleton</keyword>
<reference evidence="8 9" key="3">
    <citation type="journal article" date="2016" name="FEMS Yeast Res.">
        <title>Curation of the genome annotation of Pichia pastoris (Komagataella phaffii) CBS7435 from gene level to protein function.</title>
        <authorList>
            <person name="Valli M."/>
            <person name="Tatto N.E."/>
            <person name="Peymann A."/>
            <person name="Gruber C."/>
            <person name="Landes N."/>
            <person name="Ekker H."/>
            <person name="Thallinger G.G."/>
            <person name="Mattanovich D."/>
            <person name="Gasser B."/>
            <person name="Graf A.B."/>
        </authorList>
    </citation>
    <scope>GENOME REANNOTATION</scope>
    <source>
        <strain evidence="8 9">ATCC 76273 / CBS 7435 / CECT 11047 / NRRL Y-11430 / Wegner 21-1</strain>
    </source>
</reference>
<reference key="2">
    <citation type="submission" date="2011-04" db="EMBL/GenBank/DDBJ databases">
        <title>High-quality genome sequence of Pichia pastoris CBS 7435.</title>
        <authorList>
            <person name="Kueberl A."/>
            <person name="Schneider J."/>
            <person name="Thallinger G.G."/>
            <person name="Anderl I."/>
            <person name="Wibberg D."/>
            <person name="Hajek T."/>
            <person name="Jaenicke S."/>
            <person name="Brinkrolf K."/>
            <person name="Goesmann A."/>
            <person name="Szczepanowski R."/>
            <person name="Puehler A."/>
            <person name="Schwab H."/>
            <person name="Glieder A."/>
            <person name="Pichler H."/>
        </authorList>
    </citation>
    <scope>NUCLEOTIDE SEQUENCE</scope>
    <source>
        <strain>CBS 7435</strain>
    </source>
</reference>
<dbReference type="Pfam" id="PF17681">
    <property type="entry name" value="GCP_N_terminal"/>
    <property type="match status" value="1"/>
</dbReference>
<evidence type="ECO:0000256" key="4">
    <source>
        <dbReference type="ARBA" id="ARBA00023212"/>
    </source>
</evidence>
<evidence type="ECO:0000259" key="7">
    <source>
        <dbReference type="Pfam" id="PF17681"/>
    </source>
</evidence>
<dbReference type="GO" id="GO:0051011">
    <property type="term" value="F:microtubule minus-end binding"/>
    <property type="evidence" value="ECO:0007669"/>
    <property type="project" value="TreeGrafter"/>
</dbReference>
<evidence type="ECO:0000313" key="9">
    <source>
        <dbReference type="Proteomes" id="UP000006853"/>
    </source>
</evidence>
<dbReference type="InterPro" id="IPR042241">
    <property type="entry name" value="GCP_C_sf"/>
</dbReference>
<dbReference type="Gene3D" id="1.20.120.1900">
    <property type="entry name" value="Gamma-tubulin complex, C-terminal domain"/>
    <property type="match status" value="1"/>
</dbReference>
<dbReference type="GO" id="GO:0043015">
    <property type="term" value="F:gamma-tubulin binding"/>
    <property type="evidence" value="ECO:0007669"/>
    <property type="project" value="InterPro"/>
</dbReference>
<dbReference type="PANTHER" id="PTHR19302">
    <property type="entry name" value="GAMMA TUBULIN COMPLEX PROTEIN"/>
    <property type="match status" value="1"/>
</dbReference>
<gene>
    <name evidence="8" type="primary">SPC97</name>
    <name evidence="8" type="ordered locus">PP7435_Chr2-0920</name>
</gene>
<dbReference type="GO" id="GO:0031122">
    <property type="term" value="P:cytoplasmic microtubule organization"/>
    <property type="evidence" value="ECO:0007669"/>
    <property type="project" value="TreeGrafter"/>
</dbReference>
<keyword evidence="2 5" id="KW-0963">Cytoplasm</keyword>
<accession>F2QT74</accession>
<dbReference type="GO" id="GO:0044732">
    <property type="term" value="C:mitotic spindle pole body"/>
    <property type="evidence" value="ECO:0007669"/>
    <property type="project" value="TreeGrafter"/>
</dbReference>
<proteinExistence type="inferred from homology"/>
<sequence>MTQMYDVVKLVDQETKRIIPTTVNLTTAVNTKPYPLQDLSDLKEQEAFVVRDILYCLQGNEGDYVRFSKNFNEQDLRSILEGPDYRIAKNLDVTLKDMTNRLLKYGKMYYSLTKFVEVYDSQFYGATMQRLCNEIRDFLKEHDQIVLELERRFMMDPHFSIGILNQLIEESGEKMRTLYEIITSLNEVNRSNLATVDDVFKTMLKTIKEDLKHDDSLYMQTELNNKTRIIKGGIILRIVQDKMERIRGDQTRFEALKKTFDRISLPYIEMLHKWLTFGKIDDPFDEFFIVEQSSKNTLINYDSKFLLRKNYIIRQFEHRELQRKVLLTGKYLDVLRCLPVDIVENDTSNHKIESLETDDLFFYVEQKYLRANKLVTELFMKGYKFLTILEALKSTLLFSNGVFLNDFLAHSMSDMLRDKSKASLSKIERNFEKTFRPQLMATPRSKLVGNLVNINVQSDNLYTFLESILNIQQIDAEEVFNSSDLNSLKRYLNKTLTKNTAEVVISPLDNYLVYYLSLNIEFPFPLNLLLTNTIITQFQLVGRNVMITNVVEKLLESSWKEINYQRFWCFNFPNRSIRKWILRLRYLHSNIKQFVSAFHLYLSFDVIEGSFSEMETQYQHFASTADSDFEKYFVSLQKWLNTMMQNSLLMNETLVQISRRMFEFVLTFHTFVMSLRKNLILLDENLFDQYASKLGEKQFDPEKNRERVIKMKHIINEYEKKFESSLNTFVQALNYYSRLESSSFSVLAGYLDSILKNRK</sequence>
<evidence type="ECO:0000256" key="1">
    <source>
        <dbReference type="ARBA" id="ARBA00010337"/>
    </source>
</evidence>
<dbReference type="GO" id="GO:0007020">
    <property type="term" value="P:microtubule nucleation"/>
    <property type="evidence" value="ECO:0007669"/>
    <property type="project" value="InterPro"/>
</dbReference>
<comment type="similarity">
    <text evidence="1 5">Belongs to the TUBGCP family.</text>
</comment>
<dbReference type="GO" id="GO:0051321">
    <property type="term" value="P:meiotic cell cycle"/>
    <property type="evidence" value="ECO:0007669"/>
    <property type="project" value="TreeGrafter"/>
</dbReference>
<dbReference type="Pfam" id="PF04130">
    <property type="entry name" value="GCP_C_terminal"/>
    <property type="match status" value="1"/>
</dbReference>
<evidence type="ECO:0000256" key="3">
    <source>
        <dbReference type="ARBA" id="ARBA00022701"/>
    </source>
</evidence>
<evidence type="ECO:0000256" key="2">
    <source>
        <dbReference type="ARBA" id="ARBA00022490"/>
    </source>
</evidence>
<keyword evidence="9" id="KW-1185">Reference proteome</keyword>
<dbReference type="GO" id="GO:0005874">
    <property type="term" value="C:microtubule"/>
    <property type="evidence" value="ECO:0007669"/>
    <property type="project" value="UniProtKB-KW"/>
</dbReference>
<evidence type="ECO:0000259" key="6">
    <source>
        <dbReference type="Pfam" id="PF04130"/>
    </source>
</evidence>
<dbReference type="InterPro" id="IPR041470">
    <property type="entry name" value="GCP_N"/>
</dbReference>
<feature type="domain" description="Gamma tubulin complex component C-terminal" evidence="6">
    <location>
        <begin position="389"/>
        <end position="752"/>
    </location>
</feature>
<name>F2QT74_KOMPC</name>
<protein>
    <recommendedName>
        <fullName evidence="5">Spindle pole body component</fullName>
    </recommendedName>
</protein>
<dbReference type="GO" id="GO:0000278">
    <property type="term" value="P:mitotic cell cycle"/>
    <property type="evidence" value="ECO:0007669"/>
    <property type="project" value="TreeGrafter"/>
</dbReference>